<keyword evidence="2" id="KW-1185">Reference proteome</keyword>
<gene>
    <name evidence="1" type="ORF">L6164_019652</name>
</gene>
<sequence length="274" mass="30139">MFSSPKVTPPSSTSSTKELSPSPSFSSESQAKNAEDFVRKKSFHKSSPLPPPPPPPPLPPVFQKSISMKPRSNPFNEQASFDKELKRSFTAQRKDSKWINADSGIQVKASGHAEDISMGKSVRTVRAAQNVAAGTRGRETGEDGMMNTMEAEEDFMEERVRMAAGYDRMSFRTDKFMGHGSVPLVSEDILETDEDTETEDDDVGATSFIQNESGGTLPSGEIPKADTAPSNNVSDEGPDVDKQADEFIAKFREQIRLQRIESIKRSARSRTSSR</sequence>
<organism evidence="1 2">
    <name type="scientific">Bauhinia variegata</name>
    <name type="common">Purple orchid tree</name>
    <name type="synonym">Phanera variegata</name>
    <dbReference type="NCBI Taxonomy" id="167791"/>
    <lineage>
        <taxon>Eukaryota</taxon>
        <taxon>Viridiplantae</taxon>
        <taxon>Streptophyta</taxon>
        <taxon>Embryophyta</taxon>
        <taxon>Tracheophyta</taxon>
        <taxon>Spermatophyta</taxon>
        <taxon>Magnoliopsida</taxon>
        <taxon>eudicotyledons</taxon>
        <taxon>Gunneridae</taxon>
        <taxon>Pentapetalae</taxon>
        <taxon>rosids</taxon>
        <taxon>fabids</taxon>
        <taxon>Fabales</taxon>
        <taxon>Fabaceae</taxon>
        <taxon>Cercidoideae</taxon>
        <taxon>Cercideae</taxon>
        <taxon>Bauhiniinae</taxon>
        <taxon>Bauhinia</taxon>
    </lineage>
</organism>
<dbReference type="Proteomes" id="UP000828941">
    <property type="component" value="Chromosome 8"/>
</dbReference>
<name>A0ACB9MSR8_BAUVA</name>
<dbReference type="EMBL" id="CM039433">
    <property type="protein sequence ID" value="KAI4327157.1"/>
    <property type="molecule type" value="Genomic_DNA"/>
</dbReference>
<comment type="caution">
    <text evidence="1">The sequence shown here is derived from an EMBL/GenBank/DDBJ whole genome shotgun (WGS) entry which is preliminary data.</text>
</comment>
<protein>
    <submittedName>
        <fullName evidence="1">Uncharacterized protein</fullName>
    </submittedName>
</protein>
<proteinExistence type="predicted"/>
<reference evidence="1 2" key="1">
    <citation type="journal article" date="2022" name="DNA Res.">
        <title>Chromosomal-level genome assembly of the orchid tree Bauhinia variegata (Leguminosae; Cercidoideae) supports the allotetraploid origin hypothesis of Bauhinia.</title>
        <authorList>
            <person name="Zhong Y."/>
            <person name="Chen Y."/>
            <person name="Zheng D."/>
            <person name="Pang J."/>
            <person name="Liu Y."/>
            <person name="Luo S."/>
            <person name="Meng S."/>
            <person name="Qian L."/>
            <person name="Wei D."/>
            <person name="Dai S."/>
            <person name="Zhou R."/>
        </authorList>
    </citation>
    <scope>NUCLEOTIDE SEQUENCE [LARGE SCALE GENOMIC DNA]</scope>
    <source>
        <strain evidence="1">BV-YZ2020</strain>
    </source>
</reference>
<evidence type="ECO:0000313" key="2">
    <source>
        <dbReference type="Proteomes" id="UP000828941"/>
    </source>
</evidence>
<evidence type="ECO:0000313" key="1">
    <source>
        <dbReference type="EMBL" id="KAI4327157.1"/>
    </source>
</evidence>
<accession>A0ACB9MSR8</accession>